<proteinExistence type="predicted"/>
<keyword evidence="1" id="KW-0472">Membrane</keyword>
<evidence type="ECO:0008006" key="4">
    <source>
        <dbReference type="Google" id="ProtNLM"/>
    </source>
</evidence>
<sequence>MNSITYLLYLGTTYFITVHVGLSFYRNGRIYILNLLEGDERLTGFINRLLLTGYYLLNLGYVALTLHHWPNIDNWSQALAGIGTRVGRIMLILALVHYVNMLVILLLSRNIHHSHHHKI</sequence>
<dbReference type="Proteomes" id="UP001220610">
    <property type="component" value="Chromosome"/>
</dbReference>
<evidence type="ECO:0000256" key="1">
    <source>
        <dbReference type="SAM" id="Phobius"/>
    </source>
</evidence>
<feature type="transmembrane region" description="Helical" evidence="1">
    <location>
        <begin position="6"/>
        <end position="25"/>
    </location>
</feature>
<evidence type="ECO:0000313" key="3">
    <source>
        <dbReference type="Proteomes" id="UP001220610"/>
    </source>
</evidence>
<dbReference type="EMBL" id="CP119311">
    <property type="protein sequence ID" value="WEK37705.1"/>
    <property type="molecule type" value="Genomic_DNA"/>
</dbReference>
<dbReference type="AlphaFoldDB" id="A0AAJ5WVS5"/>
<reference evidence="2" key="1">
    <citation type="submission" date="2023-03" db="EMBL/GenBank/DDBJ databases">
        <title>Andean soil-derived lignocellulolytic bacterial consortium as a source of novel taxa and putative plastic-active enzymes.</title>
        <authorList>
            <person name="Diaz-Garcia L."/>
            <person name="Chuvochina M."/>
            <person name="Feuerriegel G."/>
            <person name="Bunk B."/>
            <person name="Sproer C."/>
            <person name="Streit W.R."/>
            <person name="Rodriguez L.M."/>
            <person name="Overmann J."/>
            <person name="Jimenez D.J."/>
        </authorList>
    </citation>
    <scope>NUCLEOTIDE SEQUENCE</scope>
    <source>
        <strain evidence="2">MAG 7</strain>
    </source>
</reference>
<evidence type="ECO:0000313" key="2">
    <source>
        <dbReference type="EMBL" id="WEK37705.1"/>
    </source>
</evidence>
<organism evidence="2 3">
    <name type="scientific">Candidatus Pseudobacter hemicellulosilyticus</name>
    <dbReference type="NCBI Taxonomy" id="3121375"/>
    <lineage>
        <taxon>Bacteria</taxon>
        <taxon>Pseudomonadati</taxon>
        <taxon>Bacteroidota</taxon>
        <taxon>Chitinophagia</taxon>
        <taxon>Chitinophagales</taxon>
        <taxon>Chitinophagaceae</taxon>
        <taxon>Pseudobacter</taxon>
    </lineage>
</organism>
<feature type="transmembrane region" description="Helical" evidence="1">
    <location>
        <begin position="45"/>
        <end position="69"/>
    </location>
</feature>
<keyword evidence="1" id="KW-0812">Transmembrane</keyword>
<accession>A0AAJ5WVS5</accession>
<name>A0AAJ5WVS5_9BACT</name>
<keyword evidence="1" id="KW-1133">Transmembrane helix</keyword>
<feature type="transmembrane region" description="Helical" evidence="1">
    <location>
        <begin position="89"/>
        <end position="108"/>
    </location>
</feature>
<protein>
    <recommendedName>
        <fullName evidence="4">Integral membrane protein</fullName>
    </recommendedName>
</protein>
<gene>
    <name evidence="2" type="ORF">P0Y53_09340</name>
</gene>